<dbReference type="InterPro" id="IPR044060">
    <property type="entry name" value="Bacterial_rp_domain"/>
</dbReference>
<gene>
    <name evidence="2" type="ORF">H5P30_06965</name>
</gene>
<accession>A0A7X1AX06</accession>
<protein>
    <recommendedName>
        <fullName evidence="1">Bacterial repeat domain-containing protein</fullName>
    </recommendedName>
</protein>
<dbReference type="EMBL" id="JACHVA010000053">
    <property type="protein sequence ID" value="MBC2601516.1"/>
    <property type="molecule type" value="Genomic_DNA"/>
</dbReference>
<organism evidence="2 3">
    <name type="scientific">Puniceicoccus vermicola</name>
    <dbReference type="NCBI Taxonomy" id="388746"/>
    <lineage>
        <taxon>Bacteria</taxon>
        <taxon>Pseudomonadati</taxon>
        <taxon>Verrucomicrobiota</taxon>
        <taxon>Opitutia</taxon>
        <taxon>Puniceicoccales</taxon>
        <taxon>Puniceicoccaceae</taxon>
        <taxon>Puniceicoccus</taxon>
    </lineage>
</organism>
<evidence type="ECO:0000259" key="1">
    <source>
        <dbReference type="Pfam" id="PF18998"/>
    </source>
</evidence>
<dbReference type="Pfam" id="PF18998">
    <property type="entry name" value="Flg_new_2"/>
    <property type="match status" value="1"/>
</dbReference>
<evidence type="ECO:0000313" key="2">
    <source>
        <dbReference type="EMBL" id="MBC2601516.1"/>
    </source>
</evidence>
<reference evidence="2 3" key="1">
    <citation type="submission" date="2020-07" db="EMBL/GenBank/DDBJ databases">
        <authorList>
            <person name="Feng X."/>
        </authorList>
    </citation>
    <scope>NUCLEOTIDE SEQUENCE [LARGE SCALE GENOMIC DNA]</scope>
    <source>
        <strain evidence="2 3">JCM14086</strain>
    </source>
</reference>
<dbReference type="AlphaFoldDB" id="A0A7X1AX06"/>
<proteinExistence type="predicted"/>
<dbReference type="RefSeq" id="WP_185692226.1">
    <property type="nucleotide sequence ID" value="NZ_JACHVA010000053.1"/>
</dbReference>
<keyword evidence="3" id="KW-1185">Reference proteome</keyword>
<name>A0A7X1AX06_9BACT</name>
<comment type="caution">
    <text evidence="2">The sequence shown here is derived from an EMBL/GenBank/DDBJ whole genome shotgun (WGS) entry which is preliminary data.</text>
</comment>
<evidence type="ECO:0000313" key="3">
    <source>
        <dbReference type="Proteomes" id="UP000525652"/>
    </source>
</evidence>
<sequence>MKKFIFLVAPCVTGFFLHADYVEPDIPQDAEYSVGIWSAFFAGDPYYGDPITANWDLPEVGELVDPFPAGEGNLTDDGFDEDALLLQTGLDSGVIISGSGGLYSFGGPSAFVVHDAPTFDAKTILFQVRSIGTVPDIDSAHLYYRESDLGPLLDGGTPDGNGFLIGTSETYTSWEWDTSELSIFDYFIAFSSEESSMSLKGAMLISMDEVINSIGRALRVETTSVFKTVGSVEHHLYGETEPQESYEVDDVIEITAIPEPAYGFEFVGWAGSASGTSTTTTVVMEEDTVVRAVFAPTDFESWADNEVNNYVTDPPINTRNAPEDDPDEDGYSNLLEYALGGAPESAADFAEIQPISSVDESGYSQLSYRRQIAAEDLVYRVLVSEDLETWNYNGDGTGFIYTEELPDPVFNDDGTETVTVRTLETLAPGEARFLRLEVIHQPE</sequence>
<feature type="domain" description="Bacterial repeat" evidence="1">
    <location>
        <begin position="238"/>
        <end position="296"/>
    </location>
</feature>
<dbReference type="Proteomes" id="UP000525652">
    <property type="component" value="Unassembled WGS sequence"/>
</dbReference>